<evidence type="ECO:0000256" key="3">
    <source>
        <dbReference type="ARBA" id="ARBA00022960"/>
    </source>
</evidence>
<evidence type="ECO:0000256" key="6">
    <source>
        <dbReference type="SAM" id="Coils"/>
    </source>
</evidence>
<evidence type="ECO:0000313" key="10">
    <source>
        <dbReference type="Proteomes" id="UP001179647"/>
    </source>
</evidence>
<evidence type="ECO:0000256" key="5">
    <source>
        <dbReference type="PIRNR" id="PIRNR038471"/>
    </source>
</evidence>
<sequence>MKKINSSKNIIIAIIIVVIVVFLVSVSSTNRNKSKEVGLVQSLTNDVTATVDKVVAFPFKAINNGVHSVSNLFSTYDDNERLKRRLDEYVQLESENQTHKQEVKELKEQLSLNETISSYDKVNAAVISRSPDTWQDILIINRGTKNGIDVDMPVLGNKGLIGRVLSANAHSAKVELLTSTNKNTNHFPVMLSPEGEAETYGLMEEYSEEEEAFVVRQFKSLEGVKVGDKVTTSGLGKTSPRGLLVGEVKKIKDSKFGLNKEVYVKPASSMYDISVVTVVQRAIESDE</sequence>
<dbReference type="NCBIfam" id="TIGR00219">
    <property type="entry name" value="mreC"/>
    <property type="match status" value="1"/>
</dbReference>
<dbReference type="InterPro" id="IPR042177">
    <property type="entry name" value="Cell/Rod_1"/>
</dbReference>
<organism evidence="9 10">
    <name type="scientific">Vagococcus intermedius</name>
    <dbReference type="NCBI Taxonomy" id="2991418"/>
    <lineage>
        <taxon>Bacteria</taxon>
        <taxon>Bacillati</taxon>
        <taxon>Bacillota</taxon>
        <taxon>Bacilli</taxon>
        <taxon>Lactobacillales</taxon>
        <taxon>Enterococcaceae</taxon>
        <taxon>Vagococcus</taxon>
    </lineage>
</organism>
<feature type="coiled-coil region" evidence="6">
    <location>
        <begin position="82"/>
        <end position="109"/>
    </location>
</feature>
<feature type="transmembrane region" description="Helical" evidence="7">
    <location>
        <begin position="9"/>
        <end position="26"/>
    </location>
</feature>
<dbReference type="InterPro" id="IPR007221">
    <property type="entry name" value="MreC"/>
</dbReference>
<comment type="function">
    <text evidence="5">Involved in formation and maintenance of cell shape.</text>
</comment>
<reference evidence="9" key="1">
    <citation type="submission" date="2022-10" db="EMBL/GenBank/DDBJ databases">
        <title>Vagococcus sp. isolated from poultry meat.</title>
        <authorList>
            <person name="Johansson P."/>
            <person name="Bjorkroth J."/>
        </authorList>
    </citation>
    <scope>NUCLEOTIDE SEQUENCE</scope>
    <source>
        <strain evidence="9">STAA11</strain>
    </source>
</reference>
<dbReference type="PIRSF" id="PIRSF038471">
    <property type="entry name" value="MreC"/>
    <property type="match status" value="1"/>
</dbReference>
<dbReference type="GO" id="GO:0008360">
    <property type="term" value="P:regulation of cell shape"/>
    <property type="evidence" value="ECO:0007669"/>
    <property type="project" value="UniProtKB-KW"/>
</dbReference>
<keyword evidence="7" id="KW-1133">Transmembrane helix</keyword>
<dbReference type="AlphaFoldDB" id="A0AAF0I804"/>
<accession>A0AAF0I804</accession>
<comment type="similarity">
    <text evidence="1 5">Belongs to the MreC family.</text>
</comment>
<dbReference type="Pfam" id="PF04085">
    <property type="entry name" value="MreC"/>
    <property type="match status" value="1"/>
</dbReference>
<dbReference type="PANTHER" id="PTHR34138">
    <property type="entry name" value="CELL SHAPE-DETERMINING PROTEIN MREC"/>
    <property type="match status" value="1"/>
</dbReference>
<dbReference type="Gene3D" id="2.40.10.340">
    <property type="entry name" value="Rod shape-determining protein MreC, domain 1"/>
    <property type="match status" value="1"/>
</dbReference>
<keyword evidence="3 5" id="KW-0133">Cell shape</keyword>
<name>A0AAF0I804_9ENTE</name>
<dbReference type="Proteomes" id="UP001179647">
    <property type="component" value="Chromosome"/>
</dbReference>
<dbReference type="KEGG" id="vie:OL234_00575"/>
<dbReference type="EMBL" id="CP110232">
    <property type="protein sequence ID" value="WEG73441.1"/>
    <property type="molecule type" value="Genomic_DNA"/>
</dbReference>
<evidence type="ECO:0000256" key="1">
    <source>
        <dbReference type="ARBA" id="ARBA00009369"/>
    </source>
</evidence>
<dbReference type="PANTHER" id="PTHR34138:SF1">
    <property type="entry name" value="CELL SHAPE-DETERMINING PROTEIN MREC"/>
    <property type="match status" value="1"/>
</dbReference>
<dbReference type="GO" id="GO:0005886">
    <property type="term" value="C:plasma membrane"/>
    <property type="evidence" value="ECO:0007669"/>
    <property type="project" value="TreeGrafter"/>
</dbReference>
<evidence type="ECO:0000256" key="7">
    <source>
        <dbReference type="SAM" id="Phobius"/>
    </source>
</evidence>
<evidence type="ECO:0000256" key="2">
    <source>
        <dbReference type="ARBA" id="ARBA00013855"/>
    </source>
</evidence>
<keyword evidence="7" id="KW-0472">Membrane</keyword>
<keyword evidence="7" id="KW-0812">Transmembrane</keyword>
<keyword evidence="6" id="KW-0175">Coiled coil</keyword>
<dbReference type="RefSeq" id="WP_275469239.1">
    <property type="nucleotide sequence ID" value="NZ_CP110232.1"/>
</dbReference>
<evidence type="ECO:0000313" key="9">
    <source>
        <dbReference type="EMBL" id="WEG73441.1"/>
    </source>
</evidence>
<dbReference type="InterPro" id="IPR055342">
    <property type="entry name" value="MreC_beta-barrel_core"/>
</dbReference>
<keyword evidence="10" id="KW-1185">Reference proteome</keyword>
<evidence type="ECO:0000256" key="4">
    <source>
        <dbReference type="ARBA" id="ARBA00032089"/>
    </source>
</evidence>
<gene>
    <name evidence="9" type="primary">mreC</name>
    <name evidence="9" type="ORF">OL234_00575</name>
</gene>
<feature type="domain" description="Rod shape-determining protein MreC beta-barrel core" evidence="8">
    <location>
        <begin position="126"/>
        <end position="280"/>
    </location>
</feature>
<protein>
    <recommendedName>
        <fullName evidence="2 5">Cell shape-determining protein MreC</fullName>
    </recommendedName>
    <alternativeName>
        <fullName evidence="4 5">Cell shape protein MreC</fullName>
    </alternativeName>
</protein>
<dbReference type="Gene3D" id="2.40.10.350">
    <property type="entry name" value="Rod shape-determining protein MreC, domain 2"/>
    <property type="match status" value="1"/>
</dbReference>
<proteinExistence type="inferred from homology"/>
<dbReference type="InterPro" id="IPR042175">
    <property type="entry name" value="Cell/Rod_MreC_2"/>
</dbReference>
<evidence type="ECO:0000259" key="8">
    <source>
        <dbReference type="Pfam" id="PF04085"/>
    </source>
</evidence>